<keyword evidence="1" id="KW-0175">Coiled coil</keyword>
<evidence type="ECO:0008006" key="4">
    <source>
        <dbReference type="Google" id="ProtNLM"/>
    </source>
</evidence>
<protein>
    <recommendedName>
        <fullName evidence="4">Polyhydroxyalkanoate synthesis regulator phasin</fullName>
    </recommendedName>
</protein>
<feature type="coiled-coil region" evidence="1">
    <location>
        <begin position="63"/>
        <end position="90"/>
    </location>
</feature>
<evidence type="ECO:0000313" key="3">
    <source>
        <dbReference type="Proteomes" id="UP000183028"/>
    </source>
</evidence>
<keyword evidence="3" id="KW-1185">Reference proteome</keyword>
<dbReference type="EMBL" id="FNYK01000117">
    <property type="protein sequence ID" value="SEJ34549.1"/>
    <property type="molecule type" value="Genomic_DNA"/>
</dbReference>
<dbReference type="OrthoDB" id="2066200at2"/>
<evidence type="ECO:0000256" key="1">
    <source>
        <dbReference type="SAM" id="Coils"/>
    </source>
</evidence>
<name>A0A1H6XZT4_9FIRM</name>
<accession>A0A1H6XZT4</accession>
<gene>
    <name evidence="2" type="ORF">SAMN04487834_11171</name>
</gene>
<dbReference type="STRING" id="322505.SAMN04487836_1209"/>
<organism evidence="2 3">
    <name type="scientific">Sharpea azabuensis</name>
    <dbReference type="NCBI Taxonomy" id="322505"/>
    <lineage>
        <taxon>Bacteria</taxon>
        <taxon>Bacillati</taxon>
        <taxon>Bacillota</taxon>
        <taxon>Erysipelotrichia</taxon>
        <taxon>Erysipelotrichales</taxon>
        <taxon>Coprobacillaceae</taxon>
        <taxon>Sharpea</taxon>
    </lineage>
</organism>
<dbReference type="RefSeq" id="WP_074732899.1">
    <property type="nucleotide sequence ID" value="NZ_CACVTN010000119.1"/>
</dbReference>
<evidence type="ECO:0000313" key="2">
    <source>
        <dbReference type="EMBL" id="SEJ34549.1"/>
    </source>
</evidence>
<reference evidence="3" key="1">
    <citation type="submission" date="2016-10" db="EMBL/GenBank/DDBJ databases">
        <authorList>
            <person name="Varghese N."/>
        </authorList>
    </citation>
    <scope>NUCLEOTIDE SEQUENCE [LARGE SCALE GENOMIC DNA]</scope>
    <source>
        <strain evidence="3">DSM 20406</strain>
    </source>
</reference>
<proteinExistence type="predicted"/>
<dbReference type="Proteomes" id="UP000183028">
    <property type="component" value="Unassembled WGS sequence"/>
</dbReference>
<dbReference type="AlphaFoldDB" id="A0A1H6XZT4"/>
<sequence length="92" mass="10595">MAFFDDLKTAATTAGKLSKDTLETTKLKGEVVLEERDMNRAFAKIGAYYYNIALQGLDMPDEVKDLVREIDEHKQRIETLNRQINDIKDNKM</sequence>